<dbReference type="GO" id="GO:0000750">
    <property type="term" value="P:pheromone-dependent signal transduction involved in conjugation with cellular fusion"/>
    <property type="evidence" value="ECO:0007669"/>
    <property type="project" value="TreeGrafter"/>
</dbReference>
<evidence type="ECO:0000256" key="5">
    <source>
        <dbReference type="ARBA" id="ARBA00022989"/>
    </source>
</evidence>
<gene>
    <name evidence="11" type="ORF">GALMADRAFT_245099</name>
</gene>
<dbReference type="PRINTS" id="PR00901">
    <property type="entry name" value="PHEROMONEBAR"/>
</dbReference>
<comment type="subcellular location">
    <subcellularLocation>
        <location evidence="1">Membrane</location>
        <topology evidence="1">Multi-pass membrane protein</topology>
    </subcellularLocation>
</comment>
<evidence type="ECO:0000313" key="12">
    <source>
        <dbReference type="Proteomes" id="UP000027222"/>
    </source>
</evidence>
<reference evidence="12" key="1">
    <citation type="journal article" date="2014" name="Proc. Natl. Acad. Sci. U.S.A.">
        <title>Extensive sampling of basidiomycete genomes demonstrates inadequacy of the white-rot/brown-rot paradigm for wood decay fungi.</title>
        <authorList>
            <person name="Riley R."/>
            <person name="Salamov A.A."/>
            <person name="Brown D.W."/>
            <person name="Nagy L.G."/>
            <person name="Floudas D."/>
            <person name="Held B.W."/>
            <person name="Levasseur A."/>
            <person name="Lombard V."/>
            <person name="Morin E."/>
            <person name="Otillar R."/>
            <person name="Lindquist E.A."/>
            <person name="Sun H."/>
            <person name="LaButti K.M."/>
            <person name="Schmutz J."/>
            <person name="Jabbour D."/>
            <person name="Luo H."/>
            <person name="Baker S.E."/>
            <person name="Pisabarro A.G."/>
            <person name="Walton J.D."/>
            <person name="Blanchette R.A."/>
            <person name="Henrissat B."/>
            <person name="Martin F."/>
            <person name="Cullen D."/>
            <person name="Hibbett D.S."/>
            <person name="Grigoriev I.V."/>
        </authorList>
    </citation>
    <scope>NUCLEOTIDE SEQUENCE [LARGE SCALE GENOMIC DNA]</scope>
    <source>
        <strain evidence="12">CBS 339.88</strain>
    </source>
</reference>
<keyword evidence="5 10" id="KW-1133">Transmembrane helix</keyword>
<keyword evidence="4 10" id="KW-0812">Transmembrane</keyword>
<feature type="transmembrane region" description="Helical" evidence="10">
    <location>
        <begin position="111"/>
        <end position="134"/>
    </location>
</feature>
<evidence type="ECO:0000256" key="9">
    <source>
        <dbReference type="ARBA" id="ARBA00023224"/>
    </source>
</evidence>
<proteinExistence type="inferred from homology"/>
<feature type="transmembrane region" description="Helical" evidence="10">
    <location>
        <begin position="38"/>
        <end position="58"/>
    </location>
</feature>
<dbReference type="Proteomes" id="UP000027222">
    <property type="component" value="Unassembled WGS sequence"/>
</dbReference>
<evidence type="ECO:0000256" key="6">
    <source>
        <dbReference type="ARBA" id="ARBA00023040"/>
    </source>
</evidence>
<evidence type="ECO:0000313" key="11">
    <source>
        <dbReference type="EMBL" id="KDR78096.1"/>
    </source>
</evidence>
<feature type="transmembrane region" description="Helical" evidence="10">
    <location>
        <begin position="205"/>
        <end position="229"/>
    </location>
</feature>
<dbReference type="InterPro" id="IPR000481">
    <property type="entry name" value="GPCR_Pheromne_B_alpha_rcpt"/>
</dbReference>
<dbReference type="HOGENOM" id="CLU_027592_0_1_1"/>
<keyword evidence="7 10" id="KW-0472">Membrane</keyword>
<keyword evidence="12" id="KW-1185">Reference proteome</keyword>
<feature type="transmembrane region" description="Helical" evidence="10">
    <location>
        <begin position="70"/>
        <end position="90"/>
    </location>
</feature>
<evidence type="ECO:0000256" key="8">
    <source>
        <dbReference type="ARBA" id="ARBA00023170"/>
    </source>
</evidence>
<dbReference type="GO" id="GO:0005886">
    <property type="term" value="C:plasma membrane"/>
    <property type="evidence" value="ECO:0007669"/>
    <property type="project" value="TreeGrafter"/>
</dbReference>
<organism evidence="11 12">
    <name type="scientific">Galerina marginata (strain CBS 339.88)</name>
    <dbReference type="NCBI Taxonomy" id="685588"/>
    <lineage>
        <taxon>Eukaryota</taxon>
        <taxon>Fungi</taxon>
        <taxon>Dikarya</taxon>
        <taxon>Basidiomycota</taxon>
        <taxon>Agaricomycotina</taxon>
        <taxon>Agaricomycetes</taxon>
        <taxon>Agaricomycetidae</taxon>
        <taxon>Agaricales</taxon>
        <taxon>Agaricineae</taxon>
        <taxon>Strophariaceae</taxon>
        <taxon>Galerina</taxon>
    </lineage>
</organism>
<dbReference type="PRINTS" id="PR00899">
    <property type="entry name" value="GPCRSTE3"/>
</dbReference>
<evidence type="ECO:0000256" key="4">
    <source>
        <dbReference type="ARBA" id="ARBA00022692"/>
    </source>
</evidence>
<evidence type="ECO:0000256" key="7">
    <source>
        <dbReference type="ARBA" id="ARBA00023136"/>
    </source>
</evidence>
<dbReference type="Pfam" id="PF02076">
    <property type="entry name" value="STE3"/>
    <property type="match status" value="1"/>
</dbReference>
<dbReference type="AlphaFoldDB" id="A0A067T4P0"/>
<dbReference type="GO" id="GO:0004934">
    <property type="term" value="F:mating-type alpha-factor pheromone receptor activity"/>
    <property type="evidence" value="ECO:0007669"/>
    <property type="project" value="InterPro"/>
</dbReference>
<evidence type="ECO:0000256" key="2">
    <source>
        <dbReference type="ARBA" id="ARBA00011085"/>
    </source>
</evidence>
<dbReference type="OrthoDB" id="2874149at2759"/>
<name>A0A067T4P0_GALM3</name>
<evidence type="ECO:0000256" key="1">
    <source>
        <dbReference type="ARBA" id="ARBA00004141"/>
    </source>
</evidence>
<dbReference type="InterPro" id="IPR001499">
    <property type="entry name" value="GPCR_STE3"/>
</dbReference>
<keyword evidence="9" id="KW-0807">Transducer</keyword>
<comment type="similarity">
    <text evidence="2">Belongs to the G-protein coupled receptor 4 family.</text>
</comment>
<dbReference type="CDD" id="cd14966">
    <property type="entry name" value="7tmD_STE3"/>
    <property type="match status" value="1"/>
</dbReference>
<accession>A0A067T4P0</accession>
<evidence type="ECO:0000256" key="10">
    <source>
        <dbReference type="SAM" id="Phobius"/>
    </source>
</evidence>
<keyword evidence="6" id="KW-0297">G-protein coupled receptor</keyword>
<protein>
    <submittedName>
        <fullName evidence="11">Uncharacterized protein</fullName>
    </submittedName>
</protein>
<feature type="transmembrane region" description="Helical" evidence="10">
    <location>
        <begin position="272"/>
        <end position="291"/>
    </location>
</feature>
<dbReference type="PANTHER" id="PTHR28097">
    <property type="entry name" value="PHEROMONE A FACTOR RECEPTOR"/>
    <property type="match status" value="1"/>
</dbReference>
<dbReference type="PANTHER" id="PTHR28097:SF1">
    <property type="entry name" value="PHEROMONE A FACTOR RECEPTOR"/>
    <property type="match status" value="1"/>
</dbReference>
<evidence type="ECO:0000256" key="3">
    <source>
        <dbReference type="ARBA" id="ARBA00022507"/>
    </source>
</evidence>
<feature type="transmembrane region" description="Helical" evidence="10">
    <location>
        <begin position="163"/>
        <end position="184"/>
    </location>
</feature>
<dbReference type="EMBL" id="KL142375">
    <property type="protein sequence ID" value="KDR78096.1"/>
    <property type="molecule type" value="Genomic_DNA"/>
</dbReference>
<sequence length="359" mass="40900">MTDNTYPLFPIFAFLGFILPLIPLPWHLQALNSGTCCFILWSSLACLNQFVNSIVWAGNVLNPAPIWCEISIRIMMAASVGIPAASLCINRRLYYIASTQATSITAAEKRRAILIDSIICVLFPLIYVATQYIVQGHRFNIFEDIGCYPALYNTLLTFFVSSMWPLVLGLISAVYCVLSLRAFARRRAEFSQFLSSNTTLTMGHYFRLMALAMAEICATTPLSIFMIWLNATATPIGPWRSWEDTHFDYSRVEQIPGIIWRTNHILVIGMEFSLWVTPVCSFTFFAFFGFARESRRNYAVAWVWLKKRCGISSIRPPIAPKFQQYATDIHCRKISLFLTTDDSGIIRNLLKVLESIHHR</sequence>
<keyword evidence="3" id="KW-0589">Pheromone response</keyword>
<feature type="transmembrane region" description="Helical" evidence="10">
    <location>
        <begin position="6"/>
        <end position="26"/>
    </location>
</feature>
<keyword evidence="8" id="KW-0675">Receptor</keyword>